<dbReference type="AlphaFoldDB" id="D1AMB9"/>
<proteinExistence type="predicted"/>
<organism evidence="2 3">
    <name type="scientific">Sebaldella termitidis (strain ATCC 33386 / NCTC 11300)</name>
    <dbReference type="NCBI Taxonomy" id="526218"/>
    <lineage>
        <taxon>Bacteria</taxon>
        <taxon>Fusobacteriati</taxon>
        <taxon>Fusobacteriota</taxon>
        <taxon>Fusobacteriia</taxon>
        <taxon>Fusobacteriales</taxon>
        <taxon>Leptotrichiaceae</taxon>
        <taxon>Sebaldella</taxon>
    </lineage>
</organism>
<accession>D1AMB9</accession>
<dbReference type="KEGG" id="str:Sterm_2648"/>
<dbReference type="InterPro" id="IPR029058">
    <property type="entry name" value="AB_hydrolase_fold"/>
</dbReference>
<dbReference type="PANTHER" id="PTHR37946">
    <property type="entry name" value="SLL1969 PROTEIN"/>
    <property type="match status" value="1"/>
</dbReference>
<dbReference type="eggNOG" id="COG1075">
    <property type="taxonomic scope" value="Bacteria"/>
</dbReference>
<sequence length="207" mass="23805">MKEAIVLLHGLGRRKTSMNKIEKHFKEEYDVYNIGYNSLKYPIEILVEKYLTEIVNELNDKGQKINFVTHSMGGILVRYLFKTHEIKNPGRVVMLAPPNKGSELANKFYKIHGPACAQIMRSRNSFVNRLGEINFECGIIAGGRNYYFFLDKYFKGKKNDGIVAVDSTKVKGQKSFIELEKGHTMIMYSDEVIKKIEHFIKNGKFLG</sequence>
<evidence type="ECO:0000313" key="2">
    <source>
        <dbReference type="EMBL" id="ACZ09493.1"/>
    </source>
</evidence>
<reference evidence="2 3" key="2">
    <citation type="journal article" date="2010" name="Stand. Genomic Sci.">
        <title>Complete genome sequence of Sebaldella termitidis type strain (NCTC 11300).</title>
        <authorList>
            <person name="Harmon-Smith M."/>
            <person name="Celia L."/>
            <person name="Chertkov O."/>
            <person name="Lapidus A."/>
            <person name="Copeland A."/>
            <person name="Glavina Del Rio T."/>
            <person name="Nolan M."/>
            <person name="Lucas S."/>
            <person name="Tice H."/>
            <person name="Cheng J.F."/>
            <person name="Han C."/>
            <person name="Detter J.C."/>
            <person name="Bruce D."/>
            <person name="Goodwin L."/>
            <person name="Pitluck S."/>
            <person name="Pati A."/>
            <person name="Liolios K."/>
            <person name="Ivanova N."/>
            <person name="Mavromatis K."/>
            <person name="Mikhailova N."/>
            <person name="Chen A."/>
            <person name="Palaniappan K."/>
            <person name="Land M."/>
            <person name="Hauser L."/>
            <person name="Chang Y.J."/>
            <person name="Jeffries C.D."/>
            <person name="Brettin T."/>
            <person name="Goker M."/>
            <person name="Beck B."/>
            <person name="Bristow J."/>
            <person name="Eisen J.A."/>
            <person name="Markowitz V."/>
            <person name="Hugenholtz P."/>
            <person name="Kyrpides N.C."/>
            <person name="Klenk H.P."/>
            <person name="Chen F."/>
        </authorList>
    </citation>
    <scope>NUCLEOTIDE SEQUENCE [LARGE SCALE GENOMIC DNA]</scope>
    <source>
        <strain evidence="3">ATCC 33386 / NCTC 11300</strain>
    </source>
</reference>
<dbReference type="RefSeq" id="WP_012862087.1">
    <property type="nucleotide sequence ID" value="NC_013517.1"/>
</dbReference>
<evidence type="ECO:0000313" key="3">
    <source>
        <dbReference type="Proteomes" id="UP000000845"/>
    </source>
</evidence>
<name>D1AMB9_SEBTE</name>
<evidence type="ECO:0000259" key="1">
    <source>
        <dbReference type="Pfam" id="PF05057"/>
    </source>
</evidence>
<dbReference type="HOGENOM" id="CLU_075528_1_0_0"/>
<dbReference type="Gene3D" id="3.40.50.1820">
    <property type="entry name" value="alpha/beta hydrolase"/>
    <property type="match status" value="1"/>
</dbReference>
<dbReference type="Proteomes" id="UP000000845">
    <property type="component" value="Chromosome"/>
</dbReference>
<dbReference type="Pfam" id="PF05057">
    <property type="entry name" value="DUF676"/>
    <property type="match status" value="1"/>
</dbReference>
<keyword evidence="3" id="KW-1185">Reference proteome</keyword>
<dbReference type="InterPro" id="IPR007751">
    <property type="entry name" value="DUF676_lipase-like"/>
</dbReference>
<dbReference type="EMBL" id="CP001739">
    <property type="protein sequence ID" value="ACZ09493.1"/>
    <property type="molecule type" value="Genomic_DNA"/>
</dbReference>
<gene>
    <name evidence="2" type="ordered locus">Sterm_2648</name>
</gene>
<dbReference type="SUPFAM" id="SSF53474">
    <property type="entry name" value="alpha/beta-Hydrolases"/>
    <property type="match status" value="1"/>
</dbReference>
<protein>
    <recommendedName>
        <fullName evidence="1">DUF676 domain-containing protein</fullName>
    </recommendedName>
</protein>
<dbReference type="PANTHER" id="PTHR37946:SF1">
    <property type="entry name" value="SLL1969 PROTEIN"/>
    <property type="match status" value="1"/>
</dbReference>
<dbReference type="STRING" id="526218.Sterm_2648"/>
<reference evidence="3" key="1">
    <citation type="submission" date="2009-09" db="EMBL/GenBank/DDBJ databases">
        <title>The complete chromosome of Sebaldella termitidis ATCC 33386.</title>
        <authorList>
            <consortium name="US DOE Joint Genome Institute (JGI-PGF)"/>
            <person name="Lucas S."/>
            <person name="Copeland A."/>
            <person name="Lapidus A."/>
            <person name="Glavina del Rio T."/>
            <person name="Dalin E."/>
            <person name="Tice H."/>
            <person name="Bruce D."/>
            <person name="Goodwin L."/>
            <person name="Pitluck S."/>
            <person name="Kyrpides N."/>
            <person name="Mavromatis K."/>
            <person name="Ivanova N."/>
            <person name="Mikhailova N."/>
            <person name="Sims D."/>
            <person name="Meincke L."/>
            <person name="Brettin T."/>
            <person name="Detter J.C."/>
            <person name="Han C."/>
            <person name="Larimer F."/>
            <person name="Land M."/>
            <person name="Hauser L."/>
            <person name="Markowitz V."/>
            <person name="Cheng J.F."/>
            <person name="Hugenholtz P."/>
            <person name="Woyke T."/>
            <person name="Wu D."/>
            <person name="Eisen J.A."/>
        </authorList>
    </citation>
    <scope>NUCLEOTIDE SEQUENCE [LARGE SCALE GENOMIC DNA]</scope>
    <source>
        <strain evidence="3">ATCC 33386 / NCTC 11300</strain>
    </source>
</reference>
<feature type="domain" description="DUF676" evidence="1">
    <location>
        <begin position="5"/>
        <end position="82"/>
    </location>
</feature>